<dbReference type="AlphaFoldDB" id="A0A166QPI5"/>
<dbReference type="SUPFAM" id="SSF53474">
    <property type="entry name" value="alpha/beta-Hydrolases"/>
    <property type="match status" value="1"/>
</dbReference>
<dbReference type="Proteomes" id="UP000076532">
    <property type="component" value="Unassembled WGS sequence"/>
</dbReference>
<dbReference type="EMBL" id="KV417509">
    <property type="protein sequence ID" value="KZP27397.1"/>
    <property type="molecule type" value="Genomic_DNA"/>
</dbReference>
<name>A0A166QPI5_9AGAM</name>
<proteinExistence type="predicted"/>
<evidence type="ECO:0000313" key="2">
    <source>
        <dbReference type="Proteomes" id="UP000076532"/>
    </source>
</evidence>
<dbReference type="OrthoDB" id="2152248at2759"/>
<evidence type="ECO:0000313" key="1">
    <source>
        <dbReference type="EMBL" id="KZP27397.1"/>
    </source>
</evidence>
<accession>A0A166QPI5</accession>
<dbReference type="STRING" id="436010.A0A166QPI5"/>
<dbReference type="InterPro" id="IPR029058">
    <property type="entry name" value="AB_hydrolase_fold"/>
</dbReference>
<organism evidence="1 2">
    <name type="scientific">Athelia psychrophila</name>
    <dbReference type="NCBI Taxonomy" id="1759441"/>
    <lineage>
        <taxon>Eukaryota</taxon>
        <taxon>Fungi</taxon>
        <taxon>Dikarya</taxon>
        <taxon>Basidiomycota</taxon>
        <taxon>Agaricomycotina</taxon>
        <taxon>Agaricomycetes</taxon>
        <taxon>Agaricomycetidae</taxon>
        <taxon>Atheliales</taxon>
        <taxon>Atheliaceae</taxon>
        <taxon>Athelia</taxon>
    </lineage>
</organism>
<keyword evidence="2" id="KW-1185">Reference proteome</keyword>
<dbReference type="PANTHER" id="PTHR47381:SF3">
    <property type="entry name" value="ALPHA_BETA-HYDROLASES SUPERFAMILY PROTEIN"/>
    <property type="match status" value="1"/>
</dbReference>
<dbReference type="PANTHER" id="PTHR47381">
    <property type="entry name" value="ALPHA/BETA-HYDROLASES SUPERFAMILY PROTEIN"/>
    <property type="match status" value="1"/>
</dbReference>
<reference evidence="1 2" key="1">
    <citation type="journal article" date="2016" name="Mol. Biol. Evol.">
        <title>Comparative Genomics of Early-Diverging Mushroom-Forming Fungi Provides Insights into the Origins of Lignocellulose Decay Capabilities.</title>
        <authorList>
            <person name="Nagy L.G."/>
            <person name="Riley R."/>
            <person name="Tritt A."/>
            <person name="Adam C."/>
            <person name="Daum C."/>
            <person name="Floudas D."/>
            <person name="Sun H."/>
            <person name="Yadav J.S."/>
            <person name="Pangilinan J."/>
            <person name="Larsson K.H."/>
            <person name="Matsuura K."/>
            <person name="Barry K."/>
            <person name="Labutti K."/>
            <person name="Kuo R."/>
            <person name="Ohm R.A."/>
            <person name="Bhattacharya S.S."/>
            <person name="Shirouzu T."/>
            <person name="Yoshinaga Y."/>
            <person name="Martin F.M."/>
            <person name="Grigoriev I.V."/>
            <person name="Hibbett D.S."/>
        </authorList>
    </citation>
    <scope>NUCLEOTIDE SEQUENCE [LARGE SCALE GENOMIC DNA]</scope>
    <source>
        <strain evidence="1 2">CBS 109695</strain>
    </source>
</reference>
<protein>
    <submittedName>
        <fullName evidence="1">Alpha/beta-hydrolase</fullName>
    </submittedName>
</protein>
<sequence>MPPSKQTLVVAGLEVNVFSDSSSKDASVPVAVCFLLHGRLSSTSAVEKVAQSLIQLTREGPNNVRQLQRSLLVVTFDQRNHGTRLMSAQANDGWSKGSENNDRHAIDMYSIQTGTARDVSFLIDFLPSYLYPSSERVISTWGVAGISLGGHAAWISLSAEPRIKFGIPIIGCPDFVKLMSARAGKYSKPFAPPFVPDSLMVYIRQHDPSNLPYHTSNVSNPFIDKKILVLSGGIDTLVPWTASQAFVERLEVGQGGVKKVVVVPDAGHECTAAMVAEAAQFLETEILTI</sequence>
<gene>
    <name evidence="1" type="ORF">FIBSPDRAFT_917967</name>
</gene>
<dbReference type="Gene3D" id="3.40.50.1820">
    <property type="entry name" value="alpha/beta hydrolase"/>
    <property type="match status" value="1"/>
</dbReference>